<evidence type="ECO:0000256" key="1">
    <source>
        <dbReference type="ARBA" id="ARBA00006817"/>
    </source>
</evidence>
<dbReference type="Pfam" id="PF08327">
    <property type="entry name" value="AHSA1"/>
    <property type="match status" value="1"/>
</dbReference>
<dbReference type="Gene3D" id="3.30.530.20">
    <property type="match status" value="1"/>
</dbReference>
<comment type="similarity">
    <text evidence="1">Belongs to the AHA1 family.</text>
</comment>
<dbReference type="KEGG" id="tsin:OXH18_22415"/>
<dbReference type="InterPro" id="IPR023393">
    <property type="entry name" value="START-like_dom_sf"/>
</dbReference>
<dbReference type="InterPro" id="IPR013538">
    <property type="entry name" value="ASHA1/2-like_C"/>
</dbReference>
<sequence length="138" mass="15779">MSKPTFLYVTYIATTIEQLWDAITSDSFTQQYLGEEQLQSDWQAGSPIEQVNSEGELEPKGEVLRSRPPHELCYTFQFFDHTQPSCVRFLLEPSGTQVKLTVVHDRLEVQSYLNVSRRGTMCLSTLKYLLELELAIAA</sequence>
<dbReference type="EMBL" id="CP113797">
    <property type="protein sequence ID" value="WAL59893.1"/>
    <property type="molecule type" value="Genomic_DNA"/>
</dbReference>
<reference evidence="3" key="1">
    <citation type="submission" date="2022-12" db="EMBL/GenBank/DDBJ databases">
        <title>Polyphasic identification of a Novel Hot-Spring Cyanobacterium Ocullathermofonsia sinensis gen nov. sp. nov. and Genomic Insights on its Adaptations to the Thermal Habitat.</title>
        <authorList>
            <person name="Daroch M."/>
            <person name="Tang J."/>
            <person name="Jiang Y."/>
        </authorList>
    </citation>
    <scope>NUCLEOTIDE SEQUENCE</scope>
    <source>
        <strain evidence="3">PKUAC-SCTA174</strain>
    </source>
</reference>
<dbReference type="AlphaFoldDB" id="A0A9E8ZB48"/>
<proteinExistence type="inferred from homology"/>
<accession>A0A9E8ZB48</accession>
<feature type="domain" description="Activator of Hsp90 ATPase homologue 1/2-like C-terminal" evidence="2">
    <location>
        <begin position="14"/>
        <end position="130"/>
    </location>
</feature>
<name>A0A9E8ZB48_9CYAN</name>
<protein>
    <submittedName>
        <fullName evidence="3">SRPBCC domain-containing protein</fullName>
    </submittedName>
</protein>
<keyword evidence="4" id="KW-1185">Reference proteome</keyword>
<evidence type="ECO:0000259" key="2">
    <source>
        <dbReference type="Pfam" id="PF08327"/>
    </source>
</evidence>
<evidence type="ECO:0000313" key="3">
    <source>
        <dbReference type="EMBL" id="WAL59893.1"/>
    </source>
</evidence>
<dbReference type="SUPFAM" id="SSF55961">
    <property type="entry name" value="Bet v1-like"/>
    <property type="match status" value="1"/>
</dbReference>
<evidence type="ECO:0000313" key="4">
    <source>
        <dbReference type="Proteomes" id="UP001163152"/>
    </source>
</evidence>
<gene>
    <name evidence="3" type="ORF">OXH18_22415</name>
</gene>
<dbReference type="RefSeq" id="WP_268609708.1">
    <property type="nucleotide sequence ID" value="NZ_CP113797.1"/>
</dbReference>
<organism evidence="3 4">
    <name type="scientific">Thermocoleostomius sinensis A174</name>
    <dbReference type="NCBI Taxonomy" id="2016057"/>
    <lineage>
        <taxon>Bacteria</taxon>
        <taxon>Bacillati</taxon>
        <taxon>Cyanobacteriota</taxon>
        <taxon>Cyanophyceae</taxon>
        <taxon>Oculatellales</taxon>
        <taxon>Oculatellaceae</taxon>
        <taxon>Thermocoleostomius</taxon>
    </lineage>
</organism>
<dbReference type="Proteomes" id="UP001163152">
    <property type="component" value="Chromosome"/>
</dbReference>